<dbReference type="SUPFAM" id="SSF55729">
    <property type="entry name" value="Acyl-CoA N-acyltransferases (Nat)"/>
    <property type="match status" value="1"/>
</dbReference>
<dbReference type="Gene3D" id="3.40.630.30">
    <property type="match status" value="1"/>
</dbReference>
<protein>
    <recommendedName>
        <fullName evidence="3">N-acetyltransferase</fullName>
    </recommendedName>
</protein>
<dbReference type="EMBL" id="BMLI01000001">
    <property type="protein sequence ID" value="GGM81689.1"/>
    <property type="molecule type" value="Genomic_DNA"/>
</dbReference>
<accession>A0ABQ2HIY3</accession>
<evidence type="ECO:0000313" key="1">
    <source>
        <dbReference type="EMBL" id="GGM81689.1"/>
    </source>
</evidence>
<organism evidence="1 2">
    <name type="scientific">Dyadobacter beijingensis</name>
    <dbReference type="NCBI Taxonomy" id="365489"/>
    <lineage>
        <taxon>Bacteria</taxon>
        <taxon>Pseudomonadati</taxon>
        <taxon>Bacteroidota</taxon>
        <taxon>Cytophagia</taxon>
        <taxon>Cytophagales</taxon>
        <taxon>Spirosomataceae</taxon>
        <taxon>Dyadobacter</taxon>
    </lineage>
</organism>
<name>A0ABQ2HIY3_9BACT</name>
<proteinExistence type="predicted"/>
<gene>
    <name evidence="1" type="ORF">GCM10010967_11810</name>
</gene>
<dbReference type="Proteomes" id="UP000632339">
    <property type="component" value="Unassembled WGS sequence"/>
</dbReference>
<dbReference type="RefSeq" id="WP_019942551.1">
    <property type="nucleotide sequence ID" value="NZ_BMLI01000001.1"/>
</dbReference>
<evidence type="ECO:0008006" key="3">
    <source>
        <dbReference type="Google" id="ProtNLM"/>
    </source>
</evidence>
<keyword evidence="2" id="KW-1185">Reference proteome</keyword>
<sequence>MENLVYTEFKNIDLSDPFFDSLKEDYKEFGKWFEKKALTSDKAYILSDEGIQAFLYLKLEKEAITDVNPNLEPALRLKVGTFKVNPHGTRLGERFIKRIFDHAIKSGVSAIYVTAFEKHKQLINLLMAYGFERHGTKASENGQETVLLKNLERSSTGILMNYPRFSTKNHKKFLLAIYPEYHTRLFPDSILNNESFDIIQDVSHTNSIHKIYVTSMDVSGLNPGDLLVIYRTGDGQAPAHYRAVVTSVCVVEEVKSKNDFSSLADFLRYCETYSVFSADELAEWYRDKKRLYVIKMLYNAAFGRRLTRGNLIENIGLNPNLRWNYFQLPDSQFDAIIQQGGIHENLIID</sequence>
<evidence type="ECO:0000313" key="2">
    <source>
        <dbReference type="Proteomes" id="UP000632339"/>
    </source>
</evidence>
<comment type="caution">
    <text evidence="1">The sequence shown here is derived from an EMBL/GenBank/DDBJ whole genome shotgun (WGS) entry which is preliminary data.</text>
</comment>
<reference evidence="2" key="1">
    <citation type="journal article" date="2019" name="Int. J. Syst. Evol. Microbiol.">
        <title>The Global Catalogue of Microorganisms (GCM) 10K type strain sequencing project: providing services to taxonomists for standard genome sequencing and annotation.</title>
        <authorList>
            <consortium name="The Broad Institute Genomics Platform"/>
            <consortium name="The Broad Institute Genome Sequencing Center for Infectious Disease"/>
            <person name="Wu L."/>
            <person name="Ma J."/>
        </authorList>
    </citation>
    <scope>NUCLEOTIDE SEQUENCE [LARGE SCALE GENOMIC DNA]</scope>
    <source>
        <strain evidence="2">CGMCC 1.6375</strain>
    </source>
</reference>
<dbReference type="InterPro" id="IPR016181">
    <property type="entry name" value="Acyl_CoA_acyltransferase"/>
</dbReference>